<name>A0A8J6IXF0_9ALTE</name>
<gene>
    <name evidence="1" type="ORF">H8B19_15395</name>
</gene>
<keyword evidence="2" id="KW-1185">Reference proteome</keyword>
<sequence length="47" mass="4978">MNRTDRGFGLFGVVFAVVLLVLSAVFGAKADAQSFTELSVSQSEAIQ</sequence>
<evidence type="ECO:0000313" key="2">
    <source>
        <dbReference type="Proteomes" id="UP000601768"/>
    </source>
</evidence>
<dbReference type="EMBL" id="JACNEP010000015">
    <property type="protein sequence ID" value="MBC3767265.1"/>
    <property type="molecule type" value="Genomic_DNA"/>
</dbReference>
<protein>
    <submittedName>
        <fullName evidence="1">Uncharacterized protein</fullName>
    </submittedName>
</protein>
<dbReference type="Proteomes" id="UP000601768">
    <property type="component" value="Unassembled WGS sequence"/>
</dbReference>
<organism evidence="1 2">
    <name type="scientific">Neptunicella marina</name>
    <dbReference type="NCBI Taxonomy" id="2125989"/>
    <lineage>
        <taxon>Bacteria</taxon>
        <taxon>Pseudomonadati</taxon>
        <taxon>Pseudomonadota</taxon>
        <taxon>Gammaproteobacteria</taxon>
        <taxon>Alteromonadales</taxon>
        <taxon>Alteromonadaceae</taxon>
        <taxon>Neptunicella</taxon>
    </lineage>
</organism>
<proteinExistence type="predicted"/>
<dbReference type="RefSeq" id="WP_186507782.1">
    <property type="nucleotide sequence ID" value="NZ_JACNEP010000015.1"/>
</dbReference>
<evidence type="ECO:0000313" key="1">
    <source>
        <dbReference type="EMBL" id="MBC3767265.1"/>
    </source>
</evidence>
<reference evidence="1" key="1">
    <citation type="journal article" date="2018" name="Int. J. Syst. Evol. Microbiol.">
        <title>Neptunicella marina gen. nov., sp. nov., isolated from surface seawater.</title>
        <authorList>
            <person name="Liu X."/>
            <person name="Lai Q."/>
            <person name="Du Y."/>
            <person name="Zhang X."/>
            <person name="Liu Z."/>
            <person name="Sun F."/>
            <person name="Shao Z."/>
        </authorList>
    </citation>
    <scope>NUCLEOTIDE SEQUENCE</scope>
    <source>
        <strain evidence="1">S27-2</strain>
    </source>
</reference>
<comment type="caution">
    <text evidence="1">The sequence shown here is derived from an EMBL/GenBank/DDBJ whole genome shotgun (WGS) entry which is preliminary data.</text>
</comment>
<reference evidence="1" key="2">
    <citation type="submission" date="2020-08" db="EMBL/GenBank/DDBJ databases">
        <authorList>
            <person name="Lai Q."/>
        </authorList>
    </citation>
    <scope>NUCLEOTIDE SEQUENCE</scope>
    <source>
        <strain evidence="1">S27-2</strain>
    </source>
</reference>
<dbReference type="AlphaFoldDB" id="A0A8J6IXF0"/>
<accession>A0A8J6IXF0</accession>